<feature type="transmembrane region" description="Helical" evidence="1">
    <location>
        <begin position="68"/>
        <end position="93"/>
    </location>
</feature>
<name>A0AA39FJ01_MICHY</name>
<evidence type="ECO:0000256" key="1">
    <source>
        <dbReference type="SAM" id="Phobius"/>
    </source>
</evidence>
<gene>
    <name evidence="2" type="ORF">PV327_011416</name>
</gene>
<dbReference type="EMBL" id="JAQQBR010000562">
    <property type="protein sequence ID" value="KAK0170475.1"/>
    <property type="molecule type" value="Genomic_DNA"/>
</dbReference>
<reference evidence="2" key="2">
    <citation type="submission" date="2023-03" db="EMBL/GenBank/DDBJ databases">
        <authorList>
            <person name="Inwood S.N."/>
            <person name="Skelly J.G."/>
            <person name="Guhlin J."/>
            <person name="Harrop T.W.R."/>
            <person name="Goldson S.G."/>
            <person name="Dearden P.K."/>
        </authorList>
    </citation>
    <scope>NUCLEOTIDE SEQUENCE</scope>
    <source>
        <strain evidence="2">Lincoln</strain>
        <tissue evidence="2">Whole body</tissue>
    </source>
</reference>
<evidence type="ECO:0000313" key="2">
    <source>
        <dbReference type="EMBL" id="KAK0170475.1"/>
    </source>
</evidence>
<sequence>MVNYERSPKRKLFNLWGVILSSIVAFVCNIVGLIIYGCYFYDSIKENIAILDTIVDEYKSSANLGSGYWYEMLLMLFMAGCLLNPTTILLLYMRKALLTTENRTETVVIVARVNDPTTVLY</sequence>
<accession>A0AA39FJ01</accession>
<keyword evidence="1" id="KW-0812">Transmembrane</keyword>
<keyword evidence="1" id="KW-1133">Transmembrane helix</keyword>
<proteinExistence type="predicted"/>
<dbReference type="Proteomes" id="UP001168972">
    <property type="component" value="Unassembled WGS sequence"/>
</dbReference>
<organism evidence="2 3">
    <name type="scientific">Microctonus hyperodae</name>
    <name type="common">Parasitoid wasp</name>
    <dbReference type="NCBI Taxonomy" id="165561"/>
    <lineage>
        <taxon>Eukaryota</taxon>
        <taxon>Metazoa</taxon>
        <taxon>Ecdysozoa</taxon>
        <taxon>Arthropoda</taxon>
        <taxon>Hexapoda</taxon>
        <taxon>Insecta</taxon>
        <taxon>Pterygota</taxon>
        <taxon>Neoptera</taxon>
        <taxon>Endopterygota</taxon>
        <taxon>Hymenoptera</taxon>
        <taxon>Apocrita</taxon>
        <taxon>Ichneumonoidea</taxon>
        <taxon>Braconidae</taxon>
        <taxon>Euphorinae</taxon>
        <taxon>Microctonus</taxon>
    </lineage>
</organism>
<dbReference type="AlphaFoldDB" id="A0AA39FJ01"/>
<keyword evidence="3" id="KW-1185">Reference proteome</keyword>
<reference evidence="2" key="1">
    <citation type="journal article" date="2023" name="bioRxiv">
        <title>Scaffold-level genome assemblies of two parasitoid biocontrol wasps reveal the parthenogenesis mechanism and an associated novel virus.</title>
        <authorList>
            <person name="Inwood S."/>
            <person name="Skelly J."/>
            <person name="Guhlin J."/>
            <person name="Harrop T."/>
            <person name="Goldson S."/>
            <person name="Dearden P."/>
        </authorList>
    </citation>
    <scope>NUCLEOTIDE SEQUENCE</scope>
    <source>
        <strain evidence="2">Lincoln</strain>
        <tissue evidence="2">Whole body</tissue>
    </source>
</reference>
<feature type="transmembrane region" description="Helical" evidence="1">
    <location>
        <begin position="12"/>
        <end position="36"/>
    </location>
</feature>
<protein>
    <submittedName>
        <fullName evidence="2">Uncharacterized protein</fullName>
    </submittedName>
</protein>
<evidence type="ECO:0000313" key="3">
    <source>
        <dbReference type="Proteomes" id="UP001168972"/>
    </source>
</evidence>
<keyword evidence="1" id="KW-0472">Membrane</keyword>
<comment type="caution">
    <text evidence="2">The sequence shown here is derived from an EMBL/GenBank/DDBJ whole genome shotgun (WGS) entry which is preliminary data.</text>
</comment>